<name>A0A1C7IBY8_9FIRM</name>
<organism evidence="2 3">
    <name type="scientific">Blautia pseudococcoides</name>
    <dbReference type="NCBI Taxonomy" id="1796616"/>
    <lineage>
        <taxon>Bacteria</taxon>
        <taxon>Bacillati</taxon>
        <taxon>Bacillota</taxon>
        <taxon>Clostridia</taxon>
        <taxon>Lachnospirales</taxon>
        <taxon>Lachnospiraceae</taxon>
        <taxon>Blautia</taxon>
    </lineage>
</organism>
<dbReference type="OrthoDB" id="1882482at2"/>
<keyword evidence="1" id="KW-0862">Zinc</keyword>
<evidence type="ECO:0000313" key="3">
    <source>
        <dbReference type="Proteomes" id="UP000092574"/>
    </source>
</evidence>
<dbReference type="SUPFAM" id="SSF158745">
    <property type="entry name" value="LanC-like"/>
    <property type="match status" value="1"/>
</dbReference>
<dbReference type="KEGG" id="byl:A4V09_08140"/>
<evidence type="ECO:0000256" key="1">
    <source>
        <dbReference type="PIRSR" id="PIRSR607822-1"/>
    </source>
</evidence>
<keyword evidence="3" id="KW-1185">Reference proteome</keyword>
<dbReference type="SMART" id="SM01260">
    <property type="entry name" value="LANC_like"/>
    <property type="match status" value="1"/>
</dbReference>
<evidence type="ECO:0008006" key="4">
    <source>
        <dbReference type="Google" id="ProtNLM"/>
    </source>
</evidence>
<evidence type="ECO:0000313" key="2">
    <source>
        <dbReference type="EMBL" id="ANU75742.1"/>
    </source>
</evidence>
<dbReference type="EMBL" id="CP015405">
    <property type="protein sequence ID" value="ANU75742.1"/>
    <property type="molecule type" value="Genomic_DNA"/>
</dbReference>
<gene>
    <name evidence="2" type="ORF">A4V09_08140</name>
</gene>
<dbReference type="CDD" id="cd04793">
    <property type="entry name" value="LanC"/>
    <property type="match status" value="1"/>
</dbReference>
<dbReference type="STRING" id="1796616.A4V09_08140"/>
<dbReference type="InterPro" id="IPR033889">
    <property type="entry name" value="LanC"/>
</dbReference>
<dbReference type="Gene3D" id="1.50.10.20">
    <property type="match status" value="1"/>
</dbReference>
<dbReference type="RefSeq" id="WP_065541929.1">
    <property type="nucleotide sequence ID" value="NZ_CP015405.2"/>
</dbReference>
<dbReference type="Pfam" id="PF05147">
    <property type="entry name" value="LANC_like"/>
    <property type="match status" value="1"/>
</dbReference>
<proteinExistence type="predicted"/>
<feature type="binding site" evidence="1">
    <location>
        <position position="347"/>
    </location>
    <ligand>
        <name>Zn(2+)</name>
        <dbReference type="ChEBI" id="CHEBI:29105"/>
    </ligand>
</feature>
<reference evidence="2" key="1">
    <citation type="submission" date="2017-04" db="EMBL/GenBank/DDBJ databases">
        <title>Complete Genome Sequences of Twelve Strains of a Stable Defined Moderately Diverse Mouse Microbiota 2 (sDMDMm2).</title>
        <authorList>
            <person name="Uchimura Y."/>
            <person name="Wyss M."/>
            <person name="Brugiroux S."/>
            <person name="Limenitakis J.P."/>
            <person name="Stecher B."/>
            <person name="McCoy K.D."/>
            <person name="Macpherson A.J."/>
        </authorList>
    </citation>
    <scope>NUCLEOTIDE SEQUENCE</scope>
    <source>
        <strain evidence="2">YL58</strain>
    </source>
</reference>
<dbReference type="PRINTS" id="PR01953">
    <property type="entry name" value="SPACPROTEIN"/>
</dbReference>
<feature type="binding site" evidence="1">
    <location>
        <position position="300"/>
    </location>
    <ligand>
        <name>Zn(2+)</name>
        <dbReference type="ChEBI" id="CHEBI:29105"/>
    </ligand>
</feature>
<dbReference type="PRINTS" id="PR01950">
    <property type="entry name" value="LANCSUPER"/>
</dbReference>
<sequence length="440" mass="50218">MDNSIISIVKEIARNLGDYDNVKRIVADKDNIRVMGEFNFQGWEPLTLSHGIPGICLLYGKLMECFPDEEIWAELAHQYLGYLVQEINKEGFQTLSMFSGTSGIGLAVASVSNNFCNYNKLLNTINSYIINWFDEFIDSIDLKKGTRSICYDVIEGLSGILSYCSIYYEQESFSPILLKGLKKLVELTYDIEVKGYHVPGWYIPSDNQFSTVEKELYPYGNFNTSFSHGIAGPLTLLSEMKSKGFMIEGQEEAIEKIVKFLFDFRSNDQKRDFWKGQIDFHEYITGKVSEKNIIRRDAWCYGNPGVCYSLIMAGNAMKNQSWIDYGIHNMKKTLSDVKGIFSPTFCHGFSGLYQVVNSIEFTIGKDIFYSEKKELLNKIMSFYDSNYIFGFRNMEVGDENGNIRAFEHLGLLDGTIGVCLALLEGEHKTKNIWKRAFLLA</sequence>
<dbReference type="Proteomes" id="UP000092574">
    <property type="component" value="Chromosome"/>
</dbReference>
<protein>
    <recommendedName>
        <fullName evidence="4">Lanthionine synthetase-like protein</fullName>
    </recommendedName>
</protein>
<keyword evidence="1" id="KW-0479">Metal-binding</keyword>
<feature type="binding site" evidence="1">
    <location>
        <position position="346"/>
    </location>
    <ligand>
        <name>Zn(2+)</name>
        <dbReference type="ChEBI" id="CHEBI:29105"/>
    </ligand>
</feature>
<dbReference type="InterPro" id="IPR020452">
    <property type="entry name" value="Subtilin_biosynthesis_SpaC"/>
</dbReference>
<dbReference type="GO" id="GO:0046872">
    <property type="term" value="F:metal ion binding"/>
    <property type="evidence" value="ECO:0007669"/>
    <property type="project" value="UniProtKB-KW"/>
</dbReference>
<dbReference type="InterPro" id="IPR007822">
    <property type="entry name" value="LANC-like"/>
</dbReference>
<dbReference type="GO" id="GO:0031179">
    <property type="term" value="P:peptide modification"/>
    <property type="evidence" value="ECO:0007669"/>
    <property type="project" value="InterPro"/>
</dbReference>
<accession>A0A1C7IBY8</accession>
<dbReference type="AlphaFoldDB" id="A0A1C7IBY8"/>